<dbReference type="Proteomes" id="UP001162131">
    <property type="component" value="Unassembled WGS sequence"/>
</dbReference>
<evidence type="ECO:0000313" key="4">
    <source>
        <dbReference type="Proteomes" id="UP001162131"/>
    </source>
</evidence>
<dbReference type="EMBL" id="CAJZBQ010000036">
    <property type="protein sequence ID" value="CAG9324454.1"/>
    <property type="molecule type" value="Genomic_DNA"/>
</dbReference>
<sequence>MTSNIPDLSNASTAISGTLSDVKKQRRQLQQDANLLSNRIKLLQMEEERTWKKIEEAKKRKIQIEEIKKRKENQLKERESIRMIREQNRIKAQEQIQKLKFHRSIGKEKRKEELWSDKKVAYKSGREWREFSMKQKRDIINSIREENHQNALKIKVEENHHKIKIKKREEIRGEENKEDYLRRIKQEEAAKKELEQKVMEMELLEMELIRRLQHTQLIQKDAISELESAISKKQSSSVTDR</sequence>
<keyword evidence="4" id="KW-1185">Reference proteome</keyword>
<evidence type="ECO:0000256" key="1">
    <source>
        <dbReference type="SAM" id="Coils"/>
    </source>
</evidence>
<keyword evidence="1" id="KW-0175">Coiled coil</keyword>
<organism evidence="3 4">
    <name type="scientific">Blepharisma stoltei</name>
    <dbReference type="NCBI Taxonomy" id="1481888"/>
    <lineage>
        <taxon>Eukaryota</taxon>
        <taxon>Sar</taxon>
        <taxon>Alveolata</taxon>
        <taxon>Ciliophora</taxon>
        <taxon>Postciliodesmatophora</taxon>
        <taxon>Heterotrichea</taxon>
        <taxon>Heterotrichida</taxon>
        <taxon>Blepharismidae</taxon>
        <taxon>Blepharisma</taxon>
    </lineage>
</organism>
<dbReference type="PANTHER" id="PTHR37473">
    <property type="entry name" value="EF-HAND DOMAIN-CONTAINING PROTEIN"/>
    <property type="match status" value="1"/>
</dbReference>
<gene>
    <name evidence="3" type="ORF">BSTOLATCC_MIC36244</name>
</gene>
<dbReference type="PANTHER" id="PTHR37473:SF1">
    <property type="entry name" value="EF-HAND DOMAIN-CONTAINING PROTEIN"/>
    <property type="match status" value="1"/>
</dbReference>
<dbReference type="AlphaFoldDB" id="A0AAU9JIZ4"/>
<comment type="caution">
    <text evidence="3">The sequence shown here is derived from an EMBL/GenBank/DDBJ whole genome shotgun (WGS) entry which is preliminary data.</text>
</comment>
<protein>
    <submittedName>
        <fullName evidence="3">Uncharacterized protein</fullName>
    </submittedName>
</protein>
<feature type="coiled-coil region" evidence="1">
    <location>
        <begin position="177"/>
        <end position="211"/>
    </location>
</feature>
<evidence type="ECO:0000313" key="3">
    <source>
        <dbReference type="EMBL" id="CAG9324454.1"/>
    </source>
</evidence>
<accession>A0AAU9JIZ4</accession>
<reference evidence="3" key="1">
    <citation type="submission" date="2021-09" db="EMBL/GenBank/DDBJ databases">
        <authorList>
            <consortium name="AG Swart"/>
            <person name="Singh M."/>
            <person name="Singh A."/>
            <person name="Seah K."/>
            <person name="Emmerich C."/>
        </authorList>
    </citation>
    <scope>NUCLEOTIDE SEQUENCE</scope>
    <source>
        <strain evidence="3">ATCC30299</strain>
    </source>
</reference>
<proteinExistence type="predicted"/>
<feature type="region of interest" description="Disordered" evidence="2">
    <location>
        <begin position="1"/>
        <end position="24"/>
    </location>
</feature>
<name>A0AAU9JIZ4_9CILI</name>
<feature type="compositionally biased region" description="Polar residues" evidence="2">
    <location>
        <begin position="1"/>
        <end position="19"/>
    </location>
</feature>
<evidence type="ECO:0000256" key="2">
    <source>
        <dbReference type="SAM" id="MobiDB-lite"/>
    </source>
</evidence>